<dbReference type="AlphaFoldDB" id="A0A368SD21"/>
<evidence type="ECO:0000256" key="1">
    <source>
        <dbReference type="SAM" id="MobiDB-lite"/>
    </source>
</evidence>
<feature type="compositionally biased region" description="Pro residues" evidence="1">
    <location>
        <begin position="1"/>
        <end position="11"/>
    </location>
</feature>
<feature type="region of interest" description="Disordered" evidence="1">
    <location>
        <begin position="1"/>
        <end position="25"/>
    </location>
</feature>
<dbReference type="EMBL" id="CM003535">
    <property type="protein sequence ID" value="RCV39730.1"/>
    <property type="molecule type" value="Genomic_DNA"/>
</dbReference>
<proteinExistence type="predicted"/>
<name>A0A368SD21_SETIT</name>
<dbReference type="OrthoDB" id="718856at2759"/>
<feature type="region of interest" description="Disordered" evidence="1">
    <location>
        <begin position="43"/>
        <end position="148"/>
    </location>
</feature>
<organism evidence="2">
    <name type="scientific">Setaria italica</name>
    <name type="common">Foxtail millet</name>
    <name type="synonym">Panicum italicum</name>
    <dbReference type="NCBI Taxonomy" id="4555"/>
    <lineage>
        <taxon>Eukaryota</taxon>
        <taxon>Viridiplantae</taxon>
        <taxon>Streptophyta</taxon>
        <taxon>Embryophyta</taxon>
        <taxon>Tracheophyta</taxon>
        <taxon>Spermatophyta</taxon>
        <taxon>Magnoliopsida</taxon>
        <taxon>Liliopsida</taxon>
        <taxon>Poales</taxon>
        <taxon>Poaceae</taxon>
        <taxon>PACMAD clade</taxon>
        <taxon>Panicoideae</taxon>
        <taxon>Panicodae</taxon>
        <taxon>Paniceae</taxon>
        <taxon>Cenchrinae</taxon>
        <taxon>Setaria</taxon>
    </lineage>
</organism>
<evidence type="ECO:0000313" key="2">
    <source>
        <dbReference type="EMBL" id="RCV39730.1"/>
    </source>
</evidence>
<protein>
    <submittedName>
        <fullName evidence="2">Uncharacterized protein</fullName>
    </submittedName>
</protein>
<gene>
    <name evidence="2" type="ORF">SETIT_8G246700v2</name>
</gene>
<reference evidence="2" key="1">
    <citation type="journal article" date="2012" name="Nat. Biotechnol.">
        <title>Reference genome sequence of the model plant Setaria.</title>
        <authorList>
            <person name="Bennetzen J.L."/>
            <person name="Schmutz J."/>
            <person name="Wang H."/>
            <person name="Percifield R."/>
            <person name="Hawkins J."/>
            <person name="Pontaroli A.C."/>
            <person name="Estep M."/>
            <person name="Feng L."/>
            <person name="Vaughn J.N."/>
            <person name="Grimwood J."/>
            <person name="Jenkins J."/>
            <person name="Barry K."/>
            <person name="Lindquist E."/>
            <person name="Hellsten U."/>
            <person name="Deshpande S."/>
            <person name="Wang X."/>
            <person name="Wu X."/>
            <person name="Mitros T."/>
            <person name="Triplett J."/>
            <person name="Yang X."/>
            <person name="Ye C.Y."/>
            <person name="Mauro-Herrera M."/>
            <person name="Wang L."/>
            <person name="Li P."/>
            <person name="Sharma M."/>
            <person name="Sharma R."/>
            <person name="Ronald P.C."/>
            <person name="Panaud O."/>
            <person name="Kellogg E.A."/>
            <person name="Brutnell T.P."/>
            <person name="Doust A.N."/>
            <person name="Tuskan G.A."/>
            <person name="Rokhsar D."/>
            <person name="Devos K.M."/>
        </authorList>
    </citation>
    <scope>NUCLEOTIDE SEQUENCE [LARGE SCALE GENOMIC DNA]</scope>
    <source>
        <strain evidence="2">Yugu1</strain>
    </source>
</reference>
<accession>A0A368SD21</accession>
<feature type="compositionally biased region" description="Basic residues" evidence="1">
    <location>
        <begin position="106"/>
        <end position="120"/>
    </location>
</feature>
<sequence length="231" mass="23993">MTVEGPPPGEPSPARVSAAPLDAGCPPARCSRPLQASLALFGALLGPPPRSRGRRCPTCRRGPPPMGPPQIRPGMARAPAWRREGSRGVPACSGAATTGGGGRERWIRRRTGGGGRRRRPPAAAPREEEDRPGCLRGGGIRGGVAEAPPRRRVGGRAVELPCGSGGARWTTGWWAAGGGRWGGGRRIRRAPAWRREGAGTAAFGTWVGSVLSGGVSQVQRDLGGCRRGGKF</sequence>
<reference evidence="2" key="2">
    <citation type="submission" date="2015-07" db="EMBL/GenBank/DDBJ databases">
        <authorList>
            <person name="Noorani M."/>
        </authorList>
    </citation>
    <scope>NUCLEOTIDE SEQUENCE</scope>
    <source>
        <strain evidence="2">Yugu1</strain>
    </source>
</reference>
<feature type="compositionally biased region" description="Pro residues" evidence="1">
    <location>
        <begin position="62"/>
        <end position="71"/>
    </location>
</feature>